<evidence type="ECO:0000256" key="2">
    <source>
        <dbReference type="ARBA" id="ARBA00022552"/>
    </source>
</evidence>
<keyword evidence="4" id="KW-0808">Transferase</keyword>
<dbReference type="GO" id="GO:0006364">
    <property type="term" value="P:rRNA processing"/>
    <property type="evidence" value="ECO:0007669"/>
    <property type="project" value="UniProtKB-KW"/>
</dbReference>
<keyword evidence="2" id="KW-0698">rRNA processing</keyword>
<reference evidence="7 8" key="2">
    <citation type="journal article" date="2016" name="Science">
        <title>A bacterium that degrades and assimilates poly(ethylene terephthalate).</title>
        <authorList>
            <person name="Yoshida S."/>
            <person name="Hiraga K."/>
            <person name="Takehana T."/>
            <person name="Taniguchi I."/>
            <person name="Yamaji H."/>
            <person name="Maeda Y."/>
            <person name="Toyohara K."/>
            <person name="Miyamoto K."/>
            <person name="Kimura Y."/>
            <person name="Oda K."/>
        </authorList>
    </citation>
    <scope>NUCLEOTIDE SEQUENCE [LARGE SCALE GENOMIC DNA]</scope>
    <source>
        <strain evidence="8">NBRC 110686 / TISTR 2288 / 201-F6</strain>
    </source>
</reference>
<dbReference type="EMBL" id="BBYR01000001">
    <property type="protein sequence ID" value="GAP33574.1"/>
    <property type="molecule type" value="Genomic_DNA"/>
</dbReference>
<dbReference type="GO" id="GO:0008168">
    <property type="term" value="F:methyltransferase activity"/>
    <property type="evidence" value="ECO:0007669"/>
    <property type="project" value="UniProtKB-KW"/>
</dbReference>
<dbReference type="PANTHER" id="PTHR46111:SF2">
    <property type="entry name" value="SAM-DEPENDENT METHYLTRANSFERASE"/>
    <property type="match status" value="1"/>
</dbReference>
<dbReference type="Gene3D" id="3.30.950.10">
    <property type="entry name" value="Methyltransferase, Cobalt-precorrin-4 Transmethylase, Domain 2"/>
    <property type="match status" value="1"/>
</dbReference>
<dbReference type="Proteomes" id="UP000037660">
    <property type="component" value="Unassembled WGS sequence"/>
</dbReference>
<protein>
    <submittedName>
        <fullName evidence="7">Tetrapyrrole methylase family protein</fullName>
    </submittedName>
</protein>
<evidence type="ECO:0000256" key="4">
    <source>
        <dbReference type="ARBA" id="ARBA00022679"/>
    </source>
</evidence>
<evidence type="ECO:0000259" key="6">
    <source>
        <dbReference type="Pfam" id="PF00590"/>
    </source>
</evidence>
<dbReference type="Gene3D" id="3.40.1010.10">
    <property type="entry name" value="Cobalt-precorrin-4 Transmethylase, Domain 1"/>
    <property type="match status" value="1"/>
</dbReference>
<dbReference type="CDD" id="cd11649">
    <property type="entry name" value="RsmI_like"/>
    <property type="match status" value="1"/>
</dbReference>
<keyword evidence="3 7" id="KW-0489">Methyltransferase</keyword>
<evidence type="ECO:0000256" key="1">
    <source>
        <dbReference type="ARBA" id="ARBA00022490"/>
    </source>
</evidence>
<evidence type="ECO:0000313" key="7">
    <source>
        <dbReference type="EMBL" id="GAP33574.1"/>
    </source>
</evidence>
<dbReference type="SUPFAM" id="SSF53790">
    <property type="entry name" value="Tetrapyrrole methylase"/>
    <property type="match status" value="1"/>
</dbReference>
<comment type="caution">
    <text evidence="7">The sequence shown here is derived from an EMBL/GenBank/DDBJ whole genome shotgun (WGS) entry which is preliminary data.</text>
</comment>
<dbReference type="Pfam" id="PF00590">
    <property type="entry name" value="TP_methylase"/>
    <property type="match status" value="1"/>
</dbReference>
<name>A0A0K8NTF9_PISS1</name>
<dbReference type="InterPro" id="IPR000878">
    <property type="entry name" value="4pyrrol_Mease"/>
</dbReference>
<sequence>MSPPGRLLLVPNALDFGLAADALPPLDEQLPRETLRAAAGLHHWACENAKSARAFLKRVQACVPLAAPLQSLALAELPRPPKGRGEAGALPPAAWEALLAPTAEGHDLGLLSEAGLPAVADPGAGLVAAAHRRGIAVQVLPGSSAITLALAASGLQGQCYAFVGYLPVDAAARRQRIRELEARAQREGQTQQMIETPYRNPALLAALLDALQPRTRLAVSCGLGMPGGFTRSDSVAGWRRMPADLPTDRPAVFSLLA</sequence>
<dbReference type="AlphaFoldDB" id="A0A0K8NTF9"/>
<reference evidence="8" key="1">
    <citation type="submission" date="2015-07" db="EMBL/GenBank/DDBJ databases">
        <title>Discovery of a poly(ethylene terephthalate assimilation.</title>
        <authorList>
            <person name="Yoshida S."/>
            <person name="Hiraga K."/>
            <person name="Takehana T."/>
            <person name="Taniguchi I."/>
            <person name="Yamaji H."/>
            <person name="Maeda Y."/>
            <person name="Toyohara K."/>
            <person name="Miyamoto K."/>
            <person name="Kimura Y."/>
            <person name="Oda K."/>
        </authorList>
    </citation>
    <scope>NUCLEOTIDE SEQUENCE [LARGE SCALE GENOMIC DNA]</scope>
    <source>
        <strain evidence="8">NBRC 110686 / TISTR 2288 / 201-F6</strain>
    </source>
</reference>
<dbReference type="OrthoDB" id="7061662at2"/>
<keyword evidence="8" id="KW-1185">Reference proteome</keyword>
<dbReference type="InterPro" id="IPR014777">
    <property type="entry name" value="4pyrrole_Mease_sub1"/>
</dbReference>
<evidence type="ECO:0000256" key="3">
    <source>
        <dbReference type="ARBA" id="ARBA00022603"/>
    </source>
</evidence>
<keyword evidence="1" id="KW-0963">Cytoplasm</keyword>
<feature type="domain" description="Tetrapyrrole methylase" evidence="6">
    <location>
        <begin position="95"/>
        <end position="226"/>
    </location>
</feature>
<accession>A0A0K8NTF9</accession>
<dbReference type="InterPro" id="IPR008189">
    <property type="entry name" value="rRNA_ssu_MeTfrase_I"/>
</dbReference>
<proteinExistence type="predicted"/>
<dbReference type="STRING" id="1547922.ISF6_0020"/>
<dbReference type="RefSeq" id="WP_054017752.1">
    <property type="nucleotide sequence ID" value="NZ_BBYR01000001.1"/>
</dbReference>
<gene>
    <name evidence="7" type="ORF">ISF6_0020</name>
</gene>
<dbReference type="InterPro" id="IPR014776">
    <property type="entry name" value="4pyrrole_Mease_sub2"/>
</dbReference>
<keyword evidence="5" id="KW-0949">S-adenosyl-L-methionine</keyword>
<evidence type="ECO:0000313" key="8">
    <source>
        <dbReference type="Proteomes" id="UP000037660"/>
    </source>
</evidence>
<organism evidence="7 8">
    <name type="scientific">Piscinibacter sakaiensis</name>
    <name type="common">Ideonella sakaiensis</name>
    <dbReference type="NCBI Taxonomy" id="1547922"/>
    <lineage>
        <taxon>Bacteria</taxon>
        <taxon>Pseudomonadati</taxon>
        <taxon>Pseudomonadota</taxon>
        <taxon>Betaproteobacteria</taxon>
        <taxon>Burkholderiales</taxon>
        <taxon>Sphaerotilaceae</taxon>
        <taxon>Piscinibacter</taxon>
    </lineage>
</organism>
<dbReference type="PANTHER" id="PTHR46111">
    <property type="entry name" value="RIBOSOMAL RNA SMALL SUBUNIT METHYLTRANSFERASE I"/>
    <property type="match status" value="1"/>
</dbReference>
<dbReference type="GO" id="GO:0032259">
    <property type="term" value="P:methylation"/>
    <property type="evidence" value="ECO:0007669"/>
    <property type="project" value="UniProtKB-KW"/>
</dbReference>
<dbReference type="InterPro" id="IPR035996">
    <property type="entry name" value="4pyrrol_Methylase_sf"/>
</dbReference>
<evidence type="ECO:0000256" key="5">
    <source>
        <dbReference type="ARBA" id="ARBA00022691"/>
    </source>
</evidence>